<keyword evidence="3 5" id="KW-1133">Transmembrane helix</keyword>
<evidence type="ECO:0000313" key="8">
    <source>
        <dbReference type="Proteomes" id="UP000516160"/>
    </source>
</evidence>
<dbReference type="Proteomes" id="UP000516160">
    <property type="component" value="Chromosome"/>
</dbReference>
<feature type="transmembrane region" description="Helical" evidence="5">
    <location>
        <begin position="60"/>
        <end position="78"/>
    </location>
</feature>
<evidence type="ECO:0000256" key="4">
    <source>
        <dbReference type="ARBA" id="ARBA00023136"/>
    </source>
</evidence>
<gene>
    <name evidence="7" type="ORF">HYG86_11685</name>
</gene>
<feature type="transmembrane region" description="Helical" evidence="5">
    <location>
        <begin position="99"/>
        <end position="121"/>
    </location>
</feature>
<dbReference type="KEGG" id="acae:HYG86_11685"/>
<dbReference type="Pfam" id="PF12698">
    <property type="entry name" value="ABC2_membrane_3"/>
    <property type="match status" value="1"/>
</dbReference>
<dbReference type="GO" id="GO:0140359">
    <property type="term" value="F:ABC-type transporter activity"/>
    <property type="evidence" value="ECO:0007669"/>
    <property type="project" value="InterPro"/>
</dbReference>
<dbReference type="AlphaFoldDB" id="A0A7G9W9L5"/>
<evidence type="ECO:0000259" key="6">
    <source>
        <dbReference type="Pfam" id="PF12698"/>
    </source>
</evidence>
<feature type="domain" description="ABC-2 type transporter transmembrane" evidence="6">
    <location>
        <begin position="67"/>
        <end position="231"/>
    </location>
</feature>
<name>A0A7G9W9L5_ALKCA</name>
<accession>A0A7G9W9L5</accession>
<evidence type="ECO:0000256" key="3">
    <source>
        <dbReference type="ARBA" id="ARBA00022989"/>
    </source>
</evidence>
<proteinExistence type="predicted"/>
<feature type="transmembrane region" description="Helical" evidence="5">
    <location>
        <begin position="133"/>
        <end position="154"/>
    </location>
</feature>
<evidence type="ECO:0000313" key="7">
    <source>
        <dbReference type="EMBL" id="QNO15377.1"/>
    </source>
</evidence>
<keyword evidence="2 5" id="KW-0812">Transmembrane</keyword>
<evidence type="ECO:0000256" key="5">
    <source>
        <dbReference type="SAM" id="Phobius"/>
    </source>
</evidence>
<sequence length="241" mass="26752">MEGSIRRVKALFKKEIKDFPKNMNVSLMCLLPLVLILLFSNIQGDSPNQGMKGIDLLNTGLSTNLVVVSTFAISMLIAEEKEKNTMRTLMLSSVTPAEFLAGKAIVIFLFSIVTNTIIYFIAEIDQQYFGHYFLWSVIVTGIMMQIGGIIGLIAQNQMSTSVLGVPVIFAFMIIPMLAQANDILEKIASILPNHNLSILLENIFSGKGYTNSSYNILVILAWLILAAIAFIYTYNRKSLDK</sequence>
<keyword evidence="4 5" id="KW-0472">Membrane</keyword>
<dbReference type="EMBL" id="CP058559">
    <property type="protein sequence ID" value="QNO15377.1"/>
    <property type="molecule type" value="Genomic_DNA"/>
</dbReference>
<organism evidence="7 8">
    <name type="scientific">Alkalicella caledoniensis</name>
    <dbReference type="NCBI Taxonomy" id="2731377"/>
    <lineage>
        <taxon>Bacteria</taxon>
        <taxon>Bacillati</taxon>
        <taxon>Bacillota</taxon>
        <taxon>Clostridia</taxon>
        <taxon>Eubacteriales</taxon>
        <taxon>Proteinivoracaceae</taxon>
        <taxon>Alkalicella</taxon>
    </lineage>
</organism>
<dbReference type="GO" id="GO:0016020">
    <property type="term" value="C:membrane"/>
    <property type="evidence" value="ECO:0007669"/>
    <property type="project" value="UniProtKB-SubCell"/>
</dbReference>
<reference evidence="7 8" key="1">
    <citation type="submission" date="2020-07" db="EMBL/GenBank/DDBJ databases">
        <title>Alkalicella. sp. LB2 genome.</title>
        <authorList>
            <person name="Postec A."/>
            <person name="Quemeneur M."/>
        </authorList>
    </citation>
    <scope>NUCLEOTIDE SEQUENCE [LARGE SCALE GENOMIC DNA]</scope>
    <source>
        <strain evidence="7 8">LB2</strain>
    </source>
</reference>
<evidence type="ECO:0000256" key="1">
    <source>
        <dbReference type="ARBA" id="ARBA00004141"/>
    </source>
</evidence>
<dbReference type="PANTHER" id="PTHR43471">
    <property type="entry name" value="ABC TRANSPORTER PERMEASE"/>
    <property type="match status" value="1"/>
</dbReference>
<evidence type="ECO:0000256" key="2">
    <source>
        <dbReference type="ARBA" id="ARBA00022692"/>
    </source>
</evidence>
<feature type="transmembrane region" description="Helical" evidence="5">
    <location>
        <begin position="161"/>
        <end position="178"/>
    </location>
</feature>
<dbReference type="PANTHER" id="PTHR43471:SF1">
    <property type="entry name" value="ABC TRANSPORTER PERMEASE PROTEIN NOSY-RELATED"/>
    <property type="match status" value="1"/>
</dbReference>
<comment type="subcellular location">
    <subcellularLocation>
        <location evidence="1">Membrane</location>
        <topology evidence="1">Multi-pass membrane protein</topology>
    </subcellularLocation>
</comment>
<protein>
    <submittedName>
        <fullName evidence="7">ABC transporter permease</fullName>
    </submittedName>
</protein>
<dbReference type="InterPro" id="IPR013525">
    <property type="entry name" value="ABC2_TM"/>
</dbReference>
<dbReference type="RefSeq" id="WP_213165740.1">
    <property type="nucleotide sequence ID" value="NZ_CP058559.1"/>
</dbReference>
<keyword evidence="8" id="KW-1185">Reference proteome</keyword>
<feature type="transmembrane region" description="Helical" evidence="5">
    <location>
        <begin position="214"/>
        <end position="234"/>
    </location>
</feature>